<dbReference type="Pfam" id="PF05257">
    <property type="entry name" value="CHAP"/>
    <property type="match status" value="1"/>
</dbReference>
<dbReference type="EMBL" id="JAGISH010000015">
    <property type="protein sequence ID" value="MBP0484688.1"/>
    <property type="molecule type" value="Genomic_DNA"/>
</dbReference>
<dbReference type="Pfam" id="PF01471">
    <property type="entry name" value="PG_binding_1"/>
    <property type="match status" value="1"/>
</dbReference>
<dbReference type="Gene3D" id="3.90.1720.10">
    <property type="entry name" value="endopeptidase domain like (from Nostoc punctiforme)"/>
    <property type="match status" value="1"/>
</dbReference>
<accession>A0A940MU38</accession>
<evidence type="ECO:0000259" key="1">
    <source>
        <dbReference type="Pfam" id="PF01471"/>
    </source>
</evidence>
<dbReference type="Gene3D" id="1.10.101.10">
    <property type="entry name" value="PGBD-like superfamily/PGBD"/>
    <property type="match status" value="1"/>
</dbReference>
<dbReference type="InterPro" id="IPR007921">
    <property type="entry name" value="CHAP_dom"/>
</dbReference>
<feature type="domain" description="Peptidoglycan binding-like" evidence="1">
    <location>
        <begin position="163"/>
        <end position="218"/>
    </location>
</feature>
<dbReference type="InterPro" id="IPR036366">
    <property type="entry name" value="PGBDSf"/>
</dbReference>
<dbReference type="SUPFAM" id="SSF54001">
    <property type="entry name" value="Cysteine proteinases"/>
    <property type="match status" value="1"/>
</dbReference>
<proteinExistence type="predicted"/>
<evidence type="ECO:0000313" key="3">
    <source>
        <dbReference type="EMBL" id="MBP0484688.1"/>
    </source>
</evidence>
<organism evidence="3 4">
    <name type="scientific">Sagittula salina</name>
    <dbReference type="NCBI Taxonomy" id="2820268"/>
    <lineage>
        <taxon>Bacteria</taxon>
        <taxon>Pseudomonadati</taxon>
        <taxon>Pseudomonadota</taxon>
        <taxon>Alphaproteobacteria</taxon>
        <taxon>Rhodobacterales</taxon>
        <taxon>Roseobacteraceae</taxon>
        <taxon>Sagittula</taxon>
    </lineage>
</organism>
<sequence>MTARYNHAILEAAGAHLGLAEWPGAKHNPEVIGFFNAVGHGWVKDDETPWCAAFVGAVLATLGLPHTGKLNARSYLQWGEKVHQSEALPGDVVIFSRGDPNGASGHVAFLVRFDGSDRVVVRGGNQGNKVSDASYTVGRVLGYRRATGQEPDGVPILRAGMRGVEVKALQLRLRELGYHMGEVDGVFGSLTRGAVTAFQADNGLDVDGAVGRETREALQTAQPRPQRNVDTADLRARGSETIKQGDVIDVGVAAGGLLTAAPAIKDALTQAQGILPTITSLVREQWPAIIVLVVLGAVWYANREVKKARLADARSGAHLGR</sequence>
<feature type="domain" description="Peptidase C51" evidence="2">
    <location>
        <begin position="45"/>
        <end position="125"/>
    </location>
</feature>
<dbReference type="SUPFAM" id="SSF47090">
    <property type="entry name" value="PGBD-like"/>
    <property type="match status" value="1"/>
</dbReference>
<dbReference type="InterPro" id="IPR002477">
    <property type="entry name" value="Peptidoglycan-bd-like"/>
</dbReference>
<dbReference type="AlphaFoldDB" id="A0A940MU38"/>
<dbReference type="Proteomes" id="UP000675940">
    <property type="component" value="Unassembled WGS sequence"/>
</dbReference>
<evidence type="ECO:0000313" key="4">
    <source>
        <dbReference type="Proteomes" id="UP000675940"/>
    </source>
</evidence>
<gene>
    <name evidence="3" type="ORF">J5474_19625</name>
</gene>
<reference evidence="3" key="1">
    <citation type="submission" date="2021-03" db="EMBL/GenBank/DDBJ databases">
        <title>Sagittula salina sp. nov. strain M10.9X isolated from the marine waste.</title>
        <authorList>
            <person name="Satari L."/>
            <person name="Molina-Menor E."/>
            <person name="Vidal-Verdu A."/>
            <person name="Pascual J."/>
            <person name="Pereto J."/>
            <person name="Porcar M."/>
        </authorList>
    </citation>
    <scope>NUCLEOTIDE SEQUENCE</scope>
    <source>
        <strain evidence="3">M10.9X</strain>
    </source>
</reference>
<dbReference type="InterPro" id="IPR038765">
    <property type="entry name" value="Papain-like_cys_pep_sf"/>
</dbReference>
<dbReference type="InterPro" id="IPR036365">
    <property type="entry name" value="PGBD-like_sf"/>
</dbReference>
<keyword evidence="4" id="KW-1185">Reference proteome</keyword>
<name>A0A940MU38_9RHOB</name>
<dbReference type="RefSeq" id="WP_209363256.1">
    <property type="nucleotide sequence ID" value="NZ_JAGISH010000015.1"/>
</dbReference>
<comment type="caution">
    <text evidence="3">The sequence shown here is derived from an EMBL/GenBank/DDBJ whole genome shotgun (WGS) entry which is preliminary data.</text>
</comment>
<dbReference type="NCBIfam" id="TIGR02594">
    <property type="entry name" value="TIGR02594 family protein"/>
    <property type="match status" value="1"/>
</dbReference>
<dbReference type="InterPro" id="IPR013423">
    <property type="entry name" value="CHP02594"/>
</dbReference>
<evidence type="ECO:0000259" key="2">
    <source>
        <dbReference type="Pfam" id="PF05257"/>
    </source>
</evidence>
<protein>
    <submittedName>
        <fullName evidence="3">TIGR02594 family protein</fullName>
    </submittedName>
</protein>